<keyword evidence="12" id="KW-1185">Reference proteome</keyword>
<feature type="domain" description="PHD-type" evidence="10">
    <location>
        <begin position="102"/>
        <end position="156"/>
    </location>
</feature>
<proteinExistence type="inferred from homology"/>
<dbReference type="PANTHER" id="PTHR13415:SF2">
    <property type="entry name" value="INTEGRATOR COMPLEX SUBUNIT 12"/>
    <property type="match status" value="1"/>
</dbReference>
<evidence type="ECO:0000256" key="7">
    <source>
        <dbReference type="ARBA" id="ARBA00023242"/>
    </source>
</evidence>
<feature type="compositionally biased region" description="Low complexity" evidence="9">
    <location>
        <begin position="196"/>
        <end position="216"/>
    </location>
</feature>
<dbReference type="InterPro" id="IPR051776">
    <property type="entry name" value="Integrator_subunit_12"/>
</dbReference>
<evidence type="ECO:0000256" key="2">
    <source>
        <dbReference type="ARBA" id="ARBA00006009"/>
    </source>
</evidence>
<comment type="subcellular location">
    <subcellularLocation>
        <location evidence="1">Nucleus</location>
    </subcellularLocation>
</comment>
<evidence type="ECO:0000256" key="3">
    <source>
        <dbReference type="ARBA" id="ARBA00016814"/>
    </source>
</evidence>
<dbReference type="InterPro" id="IPR011011">
    <property type="entry name" value="Znf_FYVE_PHD"/>
</dbReference>
<name>A0ABQ9GNL9_9NEOP</name>
<dbReference type="Proteomes" id="UP001159363">
    <property type="component" value="Chromosome 9"/>
</dbReference>
<dbReference type="InterPro" id="IPR019786">
    <property type="entry name" value="Zinc_finger_PHD-type_CS"/>
</dbReference>
<evidence type="ECO:0000259" key="10">
    <source>
        <dbReference type="PROSITE" id="PS50016"/>
    </source>
</evidence>
<keyword evidence="4" id="KW-0479">Metal-binding</keyword>
<dbReference type="SUPFAM" id="SSF57903">
    <property type="entry name" value="FYVE/PHD zinc finger"/>
    <property type="match status" value="1"/>
</dbReference>
<reference evidence="11 12" key="1">
    <citation type="submission" date="2023-02" db="EMBL/GenBank/DDBJ databases">
        <title>LHISI_Scaffold_Assembly.</title>
        <authorList>
            <person name="Stuart O.P."/>
            <person name="Cleave R."/>
            <person name="Magrath M.J.L."/>
            <person name="Mikheyev A.S."/>
        </authorList>
    </citation>
    <scope>NUCLEOTIDE SEQUENCE [LARGE SCALE GENOMIC DNA]</scope>
    <source>
        <strain evidence="11">Daus_M_001</strain>
        <tissue evidence="11">Leg muscle</tissue>
    </source>
</reference>
<dbReference type="CDD" id="cd15501">
    <property type="entry name" value="PHD_Int12"/>
    <property type="match status" value="1"/>
</dbReference>
<keyword evidence="6" id="KW-0862">Zinc</keyword>
<dbReference type="SMART" id="SM00249">
    <property type="entry name" value="PHD"/>
    <property type="match status" value="1"/>
</dbReference>
<organism evidence="11 12">
    <name type="scientific">Dryococelus australis</name>
    <dbReference type="NCBI Taxonomy" id="614101"/>
    <lineage>
        <taxon>Eukaryota</taxon>
        <taxon>Metazoa</taxon>
        <taxon>Ecdysozoa</taxon>
        <taxon>Arthropoda</taxon>
        <taxon>Hexapoda</taxon>
        <taxon>Insecta</taxon>
        <taxon>Pterygota</taxon>
        <taxon>Neoptera</taxon>
        <taxon>Polyneoptera</taxon>
        <taxon>Phasmatodea</taxon>
        <taxon>Verophasmatodea</taxon>
        <taxon>Anareolatae</taxon>
        <taxon>Phasmatidae</taxon>
        <taxon>Eurycanthinae</taxon>
        <taxon>Dryococelus</taxon>
    </lineage>
</organism>
<dbReference type="EMBL" id="JARBHB010000010">
    <property type="protein sequence ID" value="KAJ8873609.1"/>
    <property type="molecule type" value="Genomic_DNA"/>
</dbReference>
<dbReference type="Pfam" id="PF00628">
    <property type="entry name" value="PHD"/>
    <property type="match status" value="1"/>
</dbReference>
<keyword evidence="7" id="KW-0539">Nucleus</keyword>
<evidence type="ECO:0000256" key="4">
    <source>
        <dbReference type="ARBA" id="ARBA00022723"/>
    </source>
</evidence>
<evidence type="ECO:0000313" key="12">
    <source>
        <dbReference type="Proteomes" id="UP001159363"/>
    </source>
</evidence>
<dbReference type="InterPro" id="IPR039054">
    <property type="entry name" value="Int12_PHD"/>
</dbReference>
<evidence type="ECO:0000256" key="1">
    <source>
        <dbReference type="ARBA" id="ARBA00004123"/>
    </source>
</evidence>
<protein>
    <recommendedName>
        <fullName evidence="3">Integrator complex subunit 12</fullName>
    </recommendedName>
</protein>
<comment type="similarity">
    <text evidence="2">Belongs to the Integrator subunit 12 family.</text>
</comment>
<dbReference type="PROSITE" id="PS01359">
    <property type="entry name" value="ZF_PHD_1"/>
    <property type="match status" value="1"/>
</dbReference>
<evidence type="ECO:0000256" key="6">
    <source>
        <dbReference type="ARBA" id="ARBA00022833"/>
    </source>
</evidence>
<dbReference type="InterPro" id="IPR019787">
    <property type="entry name" value="Znf_PHD-finger"/>
</dbReference>
<keyword evidence="5 8" id="KW-0863">Zinc-finger</keyword>
<comment type="caution">
    <text evidence="11">The sequence shown here is derived from an EMBL/GenBank/DDBJ whole genome shotgun (WGS) entry which is preliminary data.</text>
</comment>
<feature type="region of interest" description="Disordered" evidence="9">
    <location>
        <begin position="157"/>
        <end position="248"/>
    </location>
</feature>
<gene>
    <name evidence="11" type="ORF">PR048_024427</name>
</gene>
<evidence type="ECO:0000313" key="11">
    <source>
        <dbReference type="EMBL" id="KAJ8873609.1"/>
    </source>
</evidence>
<feature type="compositionally biased region" description="Basic residues" evidence="9">
    <location>
        <begin position="235"/>
        <end position="248"/>
    </location>
</feature>
<evidence type="ECO:0000256" key="9">
    <source>
        <dbReference type="SAM" id="MobiDB-lite"/>
    </source>
</evidence>
<dbReference type="Gene3D" id="3.30.40.10">
    <property type="entry name" value="Zinc/RING finger domain, C3HC4 (zinc finger)"/>
    <property type="match status" value="1"/>
</dbReference>
<dbReference type="InterPro" id="IPR001965">
    <property type="entry name" value="Znf_PHD"/>
</dbReference>
<dbReference type="PROSITE" id="PS50016">
    <property type="entry name" value="ZF_PHD_2"/>
    <property type="match status" value="1"/>
</dbReference>
<sequence length="248" mass="26832">MCTMATIELDPLFVRAIRLMNSTTVRDADEQIRLMLEEAIKQKYGASKTITVIEKESAVKRESARKEEVVVVGESGTESGRPSPEVVDLDDDEFGLGILEDDLTCVVCHGMGVTARNQLVECVECHSLYHQECHSPPVTDINDVRSVWYCATCSRTVSKPPARASPKVPERADTSPFKSKPPSGRSTPNAPPSLPKSPAGASGSKAGSATGQSKAGPPKVNIVSADKRLQDMKKKAAAKLHEKRKHPK</sequence>
<evidence type="ECO:0000256" key="8">
    <source>
        <dbReference type="PROSITE-ProRule" id="PRU00146"/>
    </source>
</evidence>
<dbReference type="InterPro" id="IPR013083">
    <property type="entry name" value="Znf_RING/FYVE/PHD"/>
</dbReference>
<evidence type="ECO:0000256" key="5">
    <source>
        <dbReference type="ARBA" id="ARBA00022771"/>
    </source>
</evidence>
<accession>A0ABQ9GNL9</accession>
<dbReference type="PANTHER" id="PTHR13415">
    <property type="entry name" value="NUCLEAR FACTOR-RELATED"/>
    <property type="match status" value="1"/>
</dbReference>
<feature type="compositionally biased region" description="Basic and acidic residues" evidence="9">
    <location>
        <begin position="225"/>
        <end position="234"/>
    </location>
</feature>